<dbReference type="Pfam" id="PF00202">
    <property type="entry name" value="Aminotran_3"/>
    <property type="match status" value="1"/>
</dbReference>
<evidence type="ECO:0000256" key="2">
    <source>
        <dbReference type="ARBA" id="ARBA00004173"/>
    </source>
</evidence>
<comment type="pathway">
    <text evidence="3">Amino-acid biosynthesis; L-arginine biosynthesis; N(2)-acetyl-L-ornithine from L-glutamate: step 4/4.</text>
</comment>
<proteinExistence type="inferred from homology"/>
<dbReference type="NCBIfam" id="TIGR00707">
    <property type="entry name" value="argD"/>
    <property type="match status" value="1"/>
</dbReference>
<evidence type="ECO:0000313" key="12">
    <source>
        <dbReference type="Proteomes" id="UP000019132"/>
    </source>
</evidence>
<name>K3W9M5_GLOUD</name>
<dbReference type="PANTHER" id="PTHR11986:SF79">
    <property type="entry name" value="ACETYLORNITHINE AMINOTRANSFERASE, MITOCHONDRIAL"/>
    <property type="match status" value="1"/>
</dbReference>
<dbReference type="OMA" id="MVPGFKY"/>
<keyword evidence="7" id="KW-0028">Amino-acid biosynthesis</keyword>
<dbReference type="EMBL" id="GL376626">
    <property type="status" value="NOT_ANNOTATED_CDS"/>
    <property type="molecule type" value="Genomic_DNA"/>
</dbReference>
<dbReference type="InterPro" id="IPR049704">
    <property type="entry name" value="Aminotrans_3_PPA_site"/>
</dbReference>
<dbReference type="FunFam" id="3.40.640.10:FF:000004">
    <property type="entry name" value="Acetylornithine aminotransferase"/>
    <property type="match status" value="1"/>
</dbReference>
<dbReference type="PANTHER" id="PTHR11986">
    <property type="entry name" value="AMINOTRANSFERASE CLASS III"/>
    <property type="match status" value="1"/>
</dbReference>
<evidence type="ECO:0000256" key="9">
    <source>
        <dbReference type="ARBA" id="ARBA00022898"/>
    </source>
</evidence>
<evidence type="ECO:0000256" key="10">
    <source>
        <dbReference type="RuleBase" id="RU003560"/>
    </source>
</evidence>
<dbReference type="Gene3D" id="3.90.1150.10">
    <property type="entry name" value="Aspartate Aminotransferase, domain 1"/>
    <property type="match status" value="1"/>
</dbReference>
<dbReference type="AlphaFoldDB" id="K3W9M5"/>
<dbReference type="InterPro" id="IPR015422">
    <property type="entry name" value="PyrdxlP-dep_Trfase_small"/>
</dbReference>
<evidence type="ECO:0000256" key="1">
    <source>
        <dbReference type="ARBA" id="ARBA00001933"/>
    </source>
</evidence>
<dbReference type="GO" id="GO:0003992">
    <property type="term" value="F:N2-acetyl-L-ornithine:2-oxoglutarate 5-aminotransferase activity"/>
    <property type="evidence" value="ECO:0007669"/>
    <property type="project" value="UniProtKB-EC"/>
</dbReference>
<evidence type="ECO:0000256" key="6">
    <source>
        <dbReference type="ARBA" id="ARBA00022576"/>
    </source>
</evidence>
<comment type="similarity">
    <text evidence="4 10">Belongs to the class-III pyridoxal-phosphate-dependent aminotransferase family.</text>
</comment>
<dbReference type="InterPro" id="IPR050103">
    <property type="entry name" value="Class-III_PLP-dep_AT"/>
</dbReference>
<dbReference type="GO" id="GO:0042802">
    <property type="term" value="F:identical protein binding"/>
    <property type="evidence" value="ECO:0007669"/>
    <property type="project" value="TreeGrafter"/>
</dbReference>
<comment type="cofactor">
    <cofactor evidence="1">
        <name>pyridoxal 5'-phosphate</name>
        <dbReference type="ChEBI" id="CHEBI:597326"/>
    </cofactor>
</comment>
<dbReference type="SUPFAM" id="SSF53383">
    <property type="entry name" value="PLP-dependent transferases"/>
    <property type="match status" value="1"/>
</dbReference>
<dbReference type="eggNOG" id="KOG1401">
    <property type="taxonomic scope" value="Eukaryota"/>
</dbReference>
<dbReference type="EnsemblProtists" id="PYU1_T001666">
    <property type="protein sequence ID" value="PYU1_T001666"/>
    <property type="gene ID" value="PYU1_G001665"/>
</dbReference>
<protein>
    <recommendedName>
        <fullName evidence="5">acetylornithine transaminase</fullName>
        <ecNumber evidence="5">2.6.1.11</ecNumber>
    </recommendedName>
</protein>
<dbReference type="Proteomes" id="UP000019132">
    <property type="component" value="Unassembled WGS sequence"/>
</dbReference>
<organism evidence="11 12">
    <name type="scientific">Globisporangium ultimum (strain ATCC 200006 / CBS 805.95 / DAOM BR144)</name>
    <name type="common">Pythium ultimum</name>
    <dbReference type="NCBI Taxonomy" id="431595"/>
    <lineage>
        <taxon>Eukaryota</taxon>
        <taxon>Sar</taxon>
        <taxon>Stramenopiles</taxon>
        <taxon>Oomycota</taxon>
        <taxon>Peronosporomycetes</taxon>
        <taxon>Pythiales</taxon>
        <taxon>Pythiaceae</taxon>
        <taxon>Globisporangium</taxon>
    </lineage>
</organism>
<keyword evidence="9 10" id="KW-0663">Pyridoxal phosphate</keyword>
<evidence type="ECO:0000256" key="3">
    <source>
        <dbReference type="ARBA" id="ARBA00005024"/>
    </source>
</evidence>
<dbReference type="CDD" id="cd00610">
    <property type="entry name" value="OAT_like"/>
    <property type="match status" value="1"/>
</dbReference>
<keyword evidence="8" id="KW-0808">Transferase</keyword>
<comment type="subcellular location">
    <subcellularLocation>
        <location evidence="2">Mitochondrion</location>
    </subcellularLocation>
</comment>
<evidence type="ECO:0000256" key="5">
    <source>
        <dbReference type="ARBA" id="ARBA00012919"/>
    </source>
</evidence>
<dbReference type="InterPro" id="IPR004636">
    <property type="entry name" value="AcOrn/SuccOrn_fam"/>
</dbReference>
<reference evidence="12" key="2">
    <citation type="submission" date="2010-04" db="EMBL/GenBank/DDBJ databases">
        <authorList>
            <person name="Buell R."/>
            <person name="Hamilton J."/>
            <person name="Hostetler J."/>
        </authorList>
    </citation>
    <scope>NUCLEOTIDE SEQUENCE [LARGE SCALE GENOMIC DNA]</scope>
    <source>
        <strain evidence="12">DAOM:BR144</strain>
    </source>
</reference>
<keyword evidence="12" id="KW-1185">Reference proteome</keyword>
<evidence type="ECO:0000256" key="7">
    <source>
        <dbReference type="ARBA" id="ARBA00022605"/>
    </source>
</evidence>
<dbReference type="GO" id="GO:0006526">
    <property type="term" value="P:L-arginine biosynthetic process"/>
    <property type="evidence" value="ECO:0007669"/>
    <property type="project" value="UniProtKB-UniPathway"/>
</dbReference>
<dbReference type="VEuPathDB" id="FungiDB:PYU1_G001665"/>
<dbReference type="PROSITE" id="PS00600">
    <property type="entry name" value="AA_TRANSFER_CLASS_3"/>
    <property type="match status" value="1"/>
</dbReference>
<dbReference type="InterPro" id="IPR005814">
    <property type="entry name" value="Aminotrans_3"/>
</dbReference>
<dbReference type="PIRSF" id="PIRSF000521">
    <property type="entry name" value="Transaminase_4ab_Lys_Orn"/>
    <property type="match status" value="1"/>
</dbReference>
<dbReference type="Gene3D" id="3.40.640.10">
    <property type="entry name" value="Type I PLP-dependent aspartate aminotransferase-like (Major domain)"/>
    <property type="match status" value="1"/>
</dbReference>
<evidence type="ECO:0000313" key="11">
    <source>
        <dbReference type="EnsemblProtists" id="PYU1_T001666"/>
    </source>
</evidence>
<reference evidence="12" key="1">
    <citation type="journal article" date="2010" name="Genome Biol.">
        <title>Genome sequence of the necrotrophic plant pathogen Pythium ultimum reveals original pathogenicity mechanisms and effector repertoire.</title>
        <authorList>
            <person name="Levesque C.A."/>
            <person name="Brouwer H."/>
            <person name="Cano L."/>
            <person name="Hamilton J.P."/>
            <person name="Holt C."/>
            <person name="Huitema E."/>
            <person name="Raffaele S."/>
            <person name="Robideau G.P."/>
            <person name="Thines M."/>
            <person name="Win J."/>
            <person name="Zerillo M.M."/>
            <person name="Beakes G.W."/>
            <person name="Boore J.L."/>
            <person name="Busam D."/>
            <person name="Dumas B."/>
            <person name="Ferriera S."/>
            <person name="Fuerstenberg S.I."/>
            <person name="Gachon C.M."/>
            <person name="Gaulin E."/>
            <person name="Govers F."/>
            <person name="Grenville-Briggs L."/>
            <person name="Horner N."/>
            <person name="Hostetler J."/>
            <person name="Jiang R.H."/>
            <person name="Johnson J."/>
            <person name="Krajaejun T."/>
            <person name="Lin H."/>
            <person name="Meijer H.J."/>
            <person name="Moore B."/>
            <person name="Morris P."/>
            <person name="Phuntmart V."/>
            <person name="Puiu D."/>
            <person name="Shetty J."/>
            <person name="Stajich J.E."/>
            <person name="Tripathy S."/>
            <person name="Wawra S."/>
            <person name="van West P."/>
            <person name="Whitty B.R."/>
            <person name="Coutinho P.M."/>
            <person name="Henrissat B."/>
            <person name="Martin F."/>
            <person name="Thomas P.D."/>
            <person name="Tyler B.M."/>
            <person name="De Vries R.P."/>
            <person name="Kamoun S."/>
            <person name="Yandell M."/>
            <person name="Tisserat N."/>
            <person name="Buell C.R."/>
        </authorList>
    </citation>
    <scope>NUCLEOTIDE SEQUENCE</scope>
    <source>
        <strain evidence="12">DAOM:BR144</strain>
    </source>
</reference>
<accession>K3W9M5</accession>
<dbReference type="HOGENOM" id="CLU_016922_10_1_1"/>
<evidence type="ECO:0000256" key="4">
    <source>
        <dbReference type="ARBA" id="ARBA00008954"/>
    </source>
</evidence>
<dbReference type="STRING" id="431595.K3W9M5"/>
<dbReference type="UniPathway" id="UPA00068">
    <property type="reaction ID" value="UER00109"/>
</dbReference>
<dbReference type="EC" id="2.6.1.11" evidence="5"/>
<dbReference type="InterPro" id="IPR015424">
    <property type="entry name" value="PyrdxlP-dep_Trfase"/>
</dbReference>
<dbReference type="InterPro" id="IPR015421">
    <property type="entry name" value="PyrdxlP-dep_Trfase_major"/>
</dbReference>
<reference evidence="11" key="3">
    <citation type="submission" date="2015-02" db="UniProtKB">
        <authorList>
            <consortium name="EnsemblProtists"/>
        </authorList>
    </citation>
    <scope>IDENTIFICATION</scope>
    <source>
        <strain evidence="11">DAOM BR144</strain>
    </source>
</reference>
<sequence length="447" mass="48536">MLAAAALRRATAKSLRSTASRHVGGATRSMAAAERPIVPEEYENKYMVKTYNTDGVRGEPNLLFTHGKGQYLFDAQGRQFLDFCAGIAVSGLGHSDADWYQALVDAGKNVCHTSNLFHTKAPLELAKTLVDNSCFDKVFFCNSGTEANEGAYKFARLYANRLTKDTPLEGKKYEFISFKGGFHGRTAASLSLTYKPYIREAFMPLVPGIHHAEFNNIEDVKKHISDRTAGIFVEPVQGEGGVNPATPEFMRELRRLCDKHNALLIVDEVQCGLGRTGKLFGHQNYDVTPDIMTLAKPLAGGLPIGAVLVANKVAACVTAGSHGTTFGGNPLICAVANTVLGKIMDEDFLLNVQKRGRYLANGLKGLQDKYPEKVHEVREPVGPGGLFVGFECTKPVGPLVKYALSKGVMIISAGEKTIRMCPPLVVNEEDIDLVVKTLDDALAEDVI</sequence>
<dbReference type="NCBIfam" id="NF002325">
    <property type="entry name" value="PRK01278.1"/>
    <property type="match status" value="1"/>
</dbReference>
<dbReference type="GO" id="GO:0005739">
    <property type="term" value="C:mitochondrion"/>
    <property type="evidence" value="ECO:0007669"/>
    <property type="project" value="UniProtKB-SubCell"/>
</dbReference>
<dbReference type="GO" id="GO:0030170">
    <property type="term" value="F:pyridoxal phosphate binding"/>
    <property type="evidence" value="ECO:0007669"/>
    <property type="project" value="InterPro"/>
</dbReference>
<evidence type="ECO:0000256" key="8">
    <source>
        <dbReference type="ARBA" id="ARBA00022679"/>
    </source>
</evidence>
<dbReference type="InParanoid" id="K3W9M5"/>
<keyword evidence="6" id="KW-0032">Aminotransferase</keyword>